<name>A0ABX8SS39_9BURK</name>
<evidence type="ECO:0000313" key="1">
    <source>
        <dbReference type="EMBL" id="QXX78846.1"/>
    </source>
</evidence>
<accession>A0ABX8SS39</accession>
<keyword evidence="2" id="KW-1185">Reference proteome</keyword>
<dbReference type="InterPro" id="IPR009050">
    <property type="entry name" value="Globin-like_sf"/>
</dbReference>
<sequence>MSCPLRNEHHSHLLGFNKRTPHAFRGYHRLSRPSPLPLHMLTDDQRDLIKTTACLLETGGDALAIHLYALLLRTCPLAESQAPWTSKLHKALPVLPELDPMASTCLLQAIQDVLNPSVGEDTVLGRWTSARQQLADLLIQAQLASDA</sequence>
<dbReference type="EMBL" id="CP049362">
    <property type="protein sequence ID" value="QXX78846.1"/>
    <property type="molecule type" value="Genomic_DNA"/>
</dbReference>
<dbReference type="RefSeq" id="WP_131071639.1">
    <property type="nucleotide sequence ID" value="NZ_CP049362.1"/>
</dbReference>
<reference evidence="1 2" key="1">
    <citation type="submission" date="2020-02" db="EMBL/GenBank/DDBJ databases">
        <title>Partial ammonium oxidation to N2 by heterotrophic bacteria.</title>
        <authorList>
            <person name="Wu M."/>
        </authorList>
    </citation>
    <scope>NUCLEOTIDE SEQUENCE [LARGE SCALE GENOMIC DNA]</scope>
    <source>
        <strain evidence="1 2">HO-1</strain>
    </source>
</reference>
<dbReference type="Gene3D" id="1.10.490.10">
    <property type="entry name" value="Globins"/>
    <property type="match status" value="1"/>
</dbReference>
<dbReference type="SUPFAM" id="SSF46458">
    <property type="entry name" value="Globin-like"/>
    <property type="match status" value="1"/>
</dbReference>
<gene>
    <name evidence="1" type="ORF">FE795_07360</name>
</gene>
<proteinExistence type="predicted"/>
<dbReference type="Proteomes" id="UP000826050">
    <property type="component" value="Chromosome"/>
</dbReference>
<dbReference type="InterPro" id="IPR012292">
    <property type="entry name" value="Globin/Proto"/>
</dbReference>
<organism evidence="1 2">
    <name type="scientific">Alcaligenes ammonioxydans</name>
    <dbReference type="NCBI Taxonomy" id="2582914"/>
    <lineage>
        <taxon>Bacteria</taxon>
        <taxon>Pseudomonadati</taxon>
        <taxon>Pseudomonadota</taxon>
        <taxon>Betaproteobacteria</taxon>
        <taxon>Burkholderiales</taxon>
        <taxon>Alcaligenaceae</taxon>
        <taxon>Alcaligenes</taxon>
    </lineage>
</organism>
<protein>
    <submittedName>
        <fullName evidence="1">Uncharacterized protein</fullName>
    </submittedName>
</protein>
<evidence type="ECO:0000313" key="2">
    <source>
        <dbReference type="Proteomes" id="UP000826050"/>
    </source>
</evidence>